<sequence>MYNNTKRSEMTDGIYEEVEIIEIQRGQSVEMMVDIYESADTVRRHDLKTNTETQQPLQHTGSVSVKSRKQRAVEVCLCLLCAFLLTAVIVLSIQRKHLLTHITELNEEREKILNHNNNNLTEERQQILNHNNNLTEEREQIKKKIDELQHGFDTQDQLAENFKWLYYRSSFYYISSEKKSWRDSRQDCQQRRADLAFIKSPEEKEFLQKAAASSYFWVGLTQTAEGWKWIDGSSVWFGTFHFSSRYDYFCALMTSSGLRAGSCPSLNYWICKRTILKSLIT</sequence>
<protein>
    <submittedName>
        <fullName evidence="2">Uncharacterized protein isoform X1</fullName>
    </submittedName>
</protein>
<gene>
    <name evidence="2" type="primary">LOC141376300</name>
</gene>
<reference evidence="2" key="1">
    <citation type="submission" date="2025-08" db="UniProtKB">
        <authorList>
            <consortium name="RefSeq"/>
        </authorList>
    </citation>
    <scope>IDENTIFICATION</scope>
    <source>
        <strain evidence="2">Tuebingen</strain>
        <tissue evidence="2">Fibroblasts and whole tissue</tissue>
    </source>
</reference>
<evidence type="ECO:0000313" key="1">
    <source>
        <dbReference type="Proteomes" id="UP000000437"/>
    </source>
</evidence>
<dbReference type="RefSeq" id="XP_073770544.1">
    <property type="nucleotide sequence ID" value="XM_073914443.1"/>
</dbReference>
<organism evidence="1 2">
    <name type="scientific">Danio rerio</name>
    <name type="common">Zebrafish</name>
    <name type="synonym">Brachydanio rerio</name>
    <dbReference type="NCBI Taxonomy" id="7955"/>
    <lineage>
        <taxon>Eukaryota</taxon>
        <taxon>Metazoa</taxon>
        <taxon>Chordata</taxon>
        <taxon>Craniata</taxon>
        <taxon>Vertebrata</taxon>
        <taxon>Euteleostomi</taxon>
        <taxon>Actinopterygii</taxon>
        <taxon>Neopterygii</taxon>
        <taxon>Teleostei</taxon>
        <taxon>Ostariophysi</taxon>
        <taxon>Cypriniformes</taxon>
        <taxon>Danionidae</taxon>
        <taxon>Danioninae</taxon>
        <taxon>Danio</taxon>
    </lineage>
</organism>
<evidence type="ECO:0000313" key="2">
    <source>
        <dbReference type="RefSeq" id="XP_073770544.1"/>
    </source>
</evidence>
<accession>A0AC58GLK9</accession>
<name>A0AC58GLK9_DANRE</name>
<dbReference type="Proteomes" id="UP000000437">
    <property type="component" value="Chromosome 10"/>
</dbReference>
<proteinExistence type="predicted"/>
<keyword evidence="1" id="KW-1185">Reference proteome</keyword>